<reference evidence="2 3" key="1">
    <citation type="submission" date="2024-04" db="EMBL/GenBank/DDBJ databases">
        <title>Novel species of the genus Ideonella isolated from streams.</title>
        <authorList>
            <person name="Lu H."/>
        </authorList>
    </citation>
    <scope>NUCLEOTIDE SEQUENCE [LARGE SCALE GENOMIC DNA]</scope>
    <source>
        <strain evidence="2 3">DXS29W</strain>
    </source>
</reference>
<comment type="caution">
    <text evidence="2">The sequence shown here is derived from an EMBL/GenBank/DDBJ whole genome shotgun (WGS) entry which is preliminary data.</text>
</comment>
<proteinExistence type="predicted"/>
<keyword evidence="1" id="KW-0732">Signal</keyword>
<organism evidence="2 3">
    <name type="scientific">Ideonella lacteola</name>
    <dbReference type="NCBI Taxonomy" id="2984193"/>
    <lineage>
        <taxon>Bacteria</taxon>
        <taxon>Pseudomonadati</taxon>
        <taxon>Pseudomonadota</taxon>
        <taxon>Betaproteobacteria</taxon>
        <taxon>Burkholderiales</taxon>
        <taxon>Sphaerotilaceae</taxon>
        <taxon>Ideonella</taxon>
    </lineage>
</organism>
<dbReference type="RefSeq" id="WP_341426966.1">
    <property type="nucleotide sequence ID" value="NZ_JBBUTG010000011.1"/>
</dbReference>
<dbReference type="EMBL" id="JBBUTG010000011">
    <property type="protein sequence ID" value="MEK8032544.1"/>
    <property type="molecule type" value="Genomic_DNA"/>
</dbReference>
<name>A0ABU9BRG1_9BURK</name>
<protein>
    <submittedName>
        <fullName evidence="2">Uncharacterized protein</fullName>
    </submittedName>
</protein>
<sequence>MSKNIQDMIFIGLPLSFSAITAFAADVPADLCEKLSRRPTKLPALYMISKKEVIAIENKIDLGEVNRAAGHATDMDLYLAVKPNEQADAELPGREYMVVPSDMPVKCKRLWAYAIKIDLSDSTIPPGHFDRSIVLFSRGSDGTPGRAIDGLSISGTMLSPQISVRPTASEGEYYTLSVFNVGNMSLKGVTVLFDTEGRFSIVSDECDKKSLPPNSQCNVKIRDARSGVSRQSLIVGDGSSSPWRFSINGGFDAMPLVVLP</sequence>
<keyword evidence="3" id="KW-1185">Reference proteome</keyword>
<feature type="signal peptide" evidence="1">
    <location>
        <begin position="1"/>
        <end position="24"/>
    </location>
</feature>
<evidence type="ECO:0000256" key="1">
    <source>
        <dbReference type="SAM" id="SignalP"/>
    </source>
</evidence>
<feature type="chain" id="PRO_5045058818" evidence="1">
    <location>
        <begin position="25"/>
        <end position="260"/>
    </location>
</feature>
<accession>A0ABU9BRG1</accession>
<dbReference type="Proteomes" id="UP001371218">
    <property type="component" value="Unassembled WGS sequence"/>
</dbReference>
<evidence type="ECO:0000313" key="2">
    <source>
        <dbReference type="EMBL" id="MEK8032544.1"/>
    </source>
</evidence>
<gene>
    <name evidence="2" type="ORF">AACH06_17110</name>
</gene>
<evidence type="ECO:0000313" key="3">
    <source>
        <dbReference type="Proteomes" id="UP001371218"/>
    </source>
</evidence>